<dbReference type="AlphaFoldDB" id="A0A1B8RQ24"/>
<dbReference type="GeneID" id="42774827"/>
<dbReference type="CDD" id="cd02603">
    <property type="entry name" value="HAD_sEH-N_like"/>
    <property type="match status" value="1"/>
</dbReference>
<evidence type="ECO:0000313" key="1">
    <source>
        <dbReference type="EMBL" id="OBY10905.1"/>
    </source>
</evidence>
<dbReference type="OrthoDB" id="9797415at2"/>
<dbReference type="GO" id="GO:0016787">
    <property type="term" value="F:hydrolase activity"/>
    <property type="evidence" value="ECO:0007669"/>
    <property type="project" value="UniProtKB-KW"/>
</dbReference>
<dbReference type="InterPro" id="IPR006439">
    <property type="entry name" value="HAD-SF_hydro_IA"/>
</dbReference>
<dbReference type="PANTHER" id="PTHR43611">
    <property type="entry name" value="ALPHA-D-GLUCOSE 1-PHOSPHATE PHOSPHATASE"/>
    <property type="match status" value="1"/>
</dbReference>
<keyword evidence="2" id="KW-1185">Reference proteome</keyword>
<dbReference type="Proteomes" id="UP000092714">
    <property type="component" value="Unassembled WGS sequence"/>
</dbReference>
<dbReference type="Gene3D" id="3.40.50.1000">
    <property type="entry name" value="HAD superfamily/HAD-like"/>
    <property type="match status" value="1"/>
</dbReference>
<comment type="caution">
    <text evidence="1">The sequence shown here is derived from an EMBL/GenBank/DDBJ whole genome shotgun (WGS) entry which is preliminary data.</text>
</comment>
<gene>
    <name evidence="1" type="ORF">CP373A1_10445</name>
</gene>
<organism evidence="1 2">
    <name type="scientific">Clostridium paraputrificum</name>
    <dbReference type="NCBI Taxonomy" id="29363"/>
    <lineage>
        <taxon>Bacteria</taxon>
        <taxon>Bacillati</taxon>
        <taxon>Bacillota</taxon>
        <taxon>Clostridia</taxon>
        <taxon>Eubacteriales</taxon>
        <taxon>Clostridiaceae</taxon>
        <taxon>Clostridium</taxon>
    </lineage>
</organism>
<dbReference type="Pfam" id="PF00702">
    <property type="entry name" value="Hydrolase"/>
    <property type="match status" value="1"/>
</dbReference>
<evidence type="ECO:0000313" key="2">
    <source>
        <dbReference type="Proteomes" id="UP000092714"/>
    </source>
</evidence>
<accession>A0A1B8RQ24</accession>
<dbReference type="InterPro" id="IPR023214">
    <property type="entry name" value="HAD_sf"/>
</dbReference>
<keyword evidence="1" id="KW-0378">Hydrolase</keyword>
<dbReference type="NCBIfam" id="TIGR01509">
    <property type="entry name" value="HAD-SF-IA-v3"/>
    <property type="match status" value="1"/>
</dbReference>
<name>A0A1B8RQ24_9CLOT</name>
<protein>
    <submittedName>
        <fullName evidence="1">HAD family hydrolase</fullName>
    </submittedName>
</protein>
<dbReference type="PANTHER" id="PTHR43611:SF3">
    <property type="entry name" value="FLAVIN MONONUCLEOTIDE HYDROLASE 1, CHLOROPLATIC"/>
    <property type="match status" value="1"/>
</dbReference>
<dbReference type="SUPFAM" id="SSF56784">
    <property type="entry name" value="HAD-like"/>
    <property type="match status" value="1"/>
</dbReference>
<reference evidence="1 2" key="1">
    <citation type="submission" date="2016-06" db="EMBL/GenBank/DDBJ databases">
        <authorList>
            <person name="Kjaerup R.B."/>
            <person name="Dalgaard T.S."/>
            <person name="Juul-Madsen H.R."/>
        </authorList>
    </citation>
    <scope>NUCLEOTIDE SEQUENCE [LARGE SCALE GENOMIC DNA]</scope>
    <source>
        <strain evidence="1 2">373-A1</strain>
    </source>
</reference>
<dbReference type="EMBL" id="MAPZ01000019">
    <property type="protein sequence ID" value="OBY10905.1"/>
    <property type="molecule type" value="Genomic_DNA"/>
</dbReference>
<dbReference type="InterPro" id="IPR036412">
    <property type="entry name" value="HAD-like_sf"/>
</dbReference>
<sequence length="200" mass="23523">MVKNIIFDLGNVVLKYDNLAYLKSKIEDDDKIDKLRDIIFGGVEWIMLDEGTITEETAIEQICRNNPELEKDVRNVFDNWYSLLEPIESTVEIISELKEKGYNLFFLSNFHDKAFQIVAEEYKFFRLFDGGVVSYREKIIKPNLEIYRRLLDRYNLNPEECIFIDDVNENVIAGEQVGIKGIHLKDVSILREELEKYLVE</sequence>
<dbReference type="SFLD" id="SFLDS00003">
    <property type="entry name" value="Haloacid_Dehalogenase"/>
    <property type="match status" value="1"/>
</dbReference>
<dbReference type="RefSeq" id="WP_027096991.1">
    <property type="nucleotide sequence ID" value="NZ_CABHIH010000002.1"/>
</dbReference>
<dbReference type="Gene3D" id="1.10.150.240">
    <property type="entry name" value="Putative phosphatase, domain 2"/>
    <property type="match status" value="1"/>
</dbReference>
<dbReference type="SFLD" id="SFLDG01129">
    <property type="entry name" value="C1.5:_HAD__Beta-PGM__Phosphata"/>
    <property type="match status" value="1"/>
</dbReference>
<proteinExistence type="predicted"/>
<dbReference type="PRINTS" id="PR00413">
    <property type="entry name" value="HADHALOGNASE"/>
</dbReference>
<dbReference type="InterPro" id="IPR023198">
    <property type="entry name" value="PGP-like_dom2"/>
</dbReference>
<dbReference type="eggNOG" id="COG1011">
    <property type="taxonomic scope" value="Bacteria"/>
</dbReference>